<accession>A0AAU7VAB9</accession>
<reference evidence="4" key="1">
    <citation type="submission" date="2023-11" db="EMBL/GenBank/DDBJ databases">
        <title>Scrofimicrobium hongkongense sp. nov., isolated from a patient with peritonitis.</title>
        <authorList>
            <person name="Lao H.Y."/>
            <person name="Wong A.Y.P."/>
            <person name="Ng T.L."/>
            <person name="Wong R.Y.L."/>
            <person name="Yau M.C.Y."/>
            <person name="Lam J.Y.W."/>
            <person name="Siu G.K.H."/>
        </authorList>
    </citation>
    <scope>NUCLEOTIDE SEQUENCE</scope>
    <source>
        <strain evidence="4">R131</strain>
    </source>
</reference>
<name>A0AAU7VAB9_9ACTO</name>
<keyword evidence="1" id="KW-0175">Coiled coil</keyword>
<dbReference type="SUPFAM" id="SSF51261">
    <property type="entry name" value="Duplicated hybrid motif"/>
    <property type="match status" value="1"/>
</dbReference>
<feature type="domain" description="M23ase beta-sheet core" evidence="3">
    <location>
        <begin position="328"/>
        <end position="426"/>
    </location>
</feature>
<evidence type="ECO:0000256" key="1">
    <source>
        <dbReference type="SAM" id="Coils"/>
    </source>
</evidence>
<gene>
    <name evidence="4" type="ORF">SAC06_03525</name>
</gene>
<dbReference type="GO" id="GO:0004222">
    <property type="term" value="F:metalloendopeptidase activity"/>
    <property type="evidence" value="ECO:0007669"/>
    <property type="project" value="TreeGrafter"/>
</dbReference>
<dbReference type="PANTHER" id="PTHR21666:SF286">
    <property type="entry name" value="LIPOPROTEIN NLPD"/>
    <property type="match status" value="1"/>
</dbReference>
<keyword evidence="2" id="KW-0472">Membrane</keyword>
<dbReference type="EMBL" id="CP138335">
    <property type="protein sequence ID" value="XBW08642.1"/>
    <property type="molecule type" value="Genomic_DNA"/>
</dbReference>
<dbReference type="KEGG" id="sapp:SAC06_03525"/>
<proteinExistence type="predicted"/>
<dbReference type="InterPro" id="IPR050570">
    <property type="entry name" value="Cell_wall_metabolism_enzyme"/>
</dbReference>
<dbReference type="Gene3D" id="2.70.70.10">
    <property type="entry name" value="Glucose Permease (Domain IIA)"/>
    <property type="match status" value="1"/>
</dbReference>
<dbReference type="Pfam" id="PF01551">
    <property type="entry name" value="Peptidase_M23"/>
    <property type="match status" value="1"/>
</dbReference>
<keyword evidence="2" id="KW-1133">Transmembrane helix</keyword>
<evidence type="ECO:0000256" key="2">
    <source>
        <dbReference type="SAM" id="Phobius"/>
    </source>
</evidence>
<protein>
    <submittedName>
        <fullName evidence="4">Peptidoglycan DD-metalloendopeptidase family protein</fullName>
    </submittedName>
</protein>
<dbReference type="Gene3D" id="6.10.250.3150">
    <property type="match status" value="1"/>
</dbReference>
<organism evidence="4">
    <name type="scientific">Scrofimicrobium appendicitidis</name>
    <dbReference type="NCBI Taxonomy" id="3079930"/>
    <lineage>
        <taxon>Bacteria</taxon>
        <taxon>Bacillati</taxon>
        <taxon>Actinomycetota</taxon>
        <taxon>Actinomycetes</taxon>
        <taxon>Actinomycetales</taxon>
        <taxon>Actinomycetaceae</taxon>
        <taxon>Scrofimicrobium</taxon>
    </lineage>
</organism>
<dbReference type="CDD" id="cd12797">
    <property type="entry name" value="M23_peptidase"/>
    <property type="match status" value="1"/>
</dbReference>
<dbReference type="InterPro" id="IPR011055">
    <property type="entry name" value="Dup_hybrid_motif"/>
</dbReference>
<feature type="coiled-coil region" evidence="1">
    <location>
        <begin position="182"/>
        <end position="279"/>
    </location>
</feature>
<sequence length="431" mass="45948">MRTVLRARLSRFLTPVIVAGLVGVGGLLATVPASGDERDDAVADQQEAEQKIDELQGEIEGLDADLAKLFTELEQVTGQLTAAQDDLAAAEEALSAAQLEYEAVTEQLAAAQATVERLAAELDSSAAEEEQLNAAVGTMARDLYRGHQSSPLSLVMSAEGTGDIAQRAASAVTMSRAQTRALEQVRSSMAVVRNQAEKQEATTKRVEELQAEAIQKQQEAEAAQAEVATRVENLATAQSDLKAKQQQWDARKAEAKKQLEQWEKSRQDAADRVAKIDEENRKKALEFAEAPGPSSGNSMFGFPLPAGSAVVTSTYGWRIHPIFGTSKLHDGVDFGAACGSPQYAIRAGVVVASYFDSGGGNLVTINHGMIDGSSWVSEHLHLQSSNVSVGQQVNRGDVIGWTGSTGNSTGCHLHLTLYRDGSTVDPLDYIG</sequence>
<dbReference type="AlphaFoldDB" id="A0AAU7VAB9"/>
<dbReference type="InterPro" id="IPR016047">
    <property type="entry name" value="M23ase_b-sheet_dom"/>
</dbReference>
<keyword evidence="2" id="KW-0812">Transmembrane</keyword>
<dbReference type="RefSeq" id="WP_350258842.1">
    <property type="nucleotide sequence ID" value="NZ_CP138335.1"/>
</dbReference>
<feature type="transmembrane region" description="Helical" evidence="2">
    <location>
        <begin position="12"/>
        <end position="31"/>
    </location>
</feature>
<evidence type="ECO:0000259" key="3">
    <source>
        <dbReference type="Pfam" id="PF01551"/>
    </source>
</evidence>
<feature type="coiled-coil region" evidence="1">
    <location>
        <begin position="38"/>
        <end position="135"/>
    </location>
</feature>
<dbReference type="PANTHER" id="PTHR21666">
    <property type="entry name" value="PEPTIDASE-RELATED"/>
    <property type="match status" value="1"/>
</dbReference>
<evidence type="ECO:0000313" key="4">
    <source>
        <dbReference type="EMBL" id="XBW08642.1"/>
    </source>
</evidence>